<dbReference type="SUPFAM" id="SSF48452">
    <property type="entry name" value="TPR-like"/>
    <property type="match status" value="1"/>
</dbReference>
<evidence type="ECO:0000256" key="4">
    <source>
        <dbReference type="ARBA" id="ARBA00023136"/>
    </source>
</evidence>
<reference evidence="8 9" key="1">
    <citation type="submission" date="2020-12" db="EMBL/GenBank/DDBJ databases">
        <title>FDA dAtabase for Regulatory Grade micrObial Sequences (FDA-ARGOS): Supporting development and validation of Infectious Disease Dx tests.</title>
        <authorList>
            <person name="Kerrigan L."/>
            <person name="Long C."/>
            <person name="Tallon L."/>
            <person name="Sadzewicz L."/>
            <person name="Zhao X."/>
            <person name="Boylan J."/>
            <person name="Ott S."/>
            <person name="Bowen H."/>
            <person name="Vavikolanu K."/>
            <person name="Mehta A."/>
            <person name="Aluvathingal J."/>
            <person name="Nadendla S."/>
            <person name="Yan Y."/>
            <person name="Sichtig H."/>
        </authorList>
    </citation>
    <scope>NUCLEOTIDE SEQUENCE [LARGE SCALE GENOMIC DNA]</scope>
    <source>
        <strain evidence="8 9">FDAARGOS_1031</strain>
    </source>
</reference>
<keyword evidence="3" id="KW-0732">Signal</keyword>
<dbReference type="KEGG" id="egm:AYC65_15700"/>
<evidence type="ECO:0000259" key="6">
    <source>
        <dbReference type="Pfam" id="PF07980"/>
    </source>
</evidence>
<dbReference type="InterPro" id="IPR033985">
    <property type="entry name" value="SusD-like_N"/>
</dbReference>
<dbReference type="GO" id="GO:0009279">
    <property type="term" value="C:cell outer membrane"/>
    <property type="evidence" value="ECO:0007669"/>
    <property type="project" value="UniProtKB-SubCell"/>
</dbReference>
<dbReference type="OrthoDB" id="630434at2"/>
<gene>
    <name evidence="8" type="ORF">I6H88_05290</name>
</gene>
<keyword evidence="9" id="KW-1185">Reference proteome</keyword>
<evidence type="ECO:0000313" key="8">
    <source>
        <dbReference type="EMBL" id="QQN61064.1"/>
    </source>
</evidence>
<accession>A0A7T7V3H4</accession>
<comment type="similarity">
    <text evidence="2">Belongs to the SusD family.</text>
</comment>
<dbReference type="AlphaFoldDB" id="A0A7T7V3H4"/>
<evidence type="ECO:0000256" key="1">
    <source>
        <dbReference type="ARBA" id="ARBA00004442"/>
    </source>
</evidence>
<sequence>MLFACLGISMVSCNNMLDVDPQDALDTERVYSSVSNFEKGVLGSYSLYSPEYSVLIGSIMADESRLNPQNNGVNGFGNLLNRWEYTSEDDILLKAWKNYYADIYSINLLLENAAKVPVRNEQERSKQKSLIAELYGLRAMVHFELHRNFGTPDADGNEALTIPYITDTDVNKKPGKISLSKFYEYVWLDLERAKDIDETVDFRMNKNAVTALEARVALYQKNYIVALAKSTQLINQFQLSDINQYENLWKDKSPSEVIFRLKRSNDNKLRPNTLWQDYAAGRKFFQPSYKLMNSYTESDIRLSNFSKDGDMEEEFINKYPGNDFSDKVNDIKVFRVSEMYLIRAEANYFLNRKDASLQDINELRKHRISNGGQLNAIDLNTILNERYLELSYEGHRYYDLKRLKLPVQRLEKDLAAEGDQKELNSNDKAYILPIPLKETIVNPNLK</sequence>
<dbReference type="InterPro" id="IPR012944">
    <property type="entry name" value="SusD_RagB_dom"/>
</dbReference>
<dbReference type="Pfam" id="PF07980">
    <property type="entry name" value="SusD_RagB"/>
    <property type="match status" value="1"/>
</dbReference>
<feature type="domain" description="SusD-like N-terminal" evidence="7">
    <location>
        <begin position="80"/>
        <end position="218"/>
    </location>
</feature>
<evidence type="ECO:0000259" key="7">
    <source>
        <dbReference type="Pfam" id="PF14322"/>
    </source>
</evidence>
<evidence type="ECO:0000313" key="9">
    <source>
        <dbReference type="Proteomes" id="UP000595426"/>
    </source>
</evidence>
<evidence type="ECO:0000256" key="2">
    <source>
        <dbReference type="ARBA" id="ARBA00006275"/>
    </source>
</evidence>
<dbReference type="Pfam" id="PF14322">
    <property type="entry name" value="SusD-like_3"/>
    <property type="match status" value="1"/>
</dbReference>
<keyword evidence="4" id="KW-0472">Membrane</keyword>
<name>A0A7T7V3H4_9FLAO</name>
<dbReference type="Gene3D" id="1.25.40.390">
    <property type="match status" value="1"/>
</dbReference>
<keyword evidence="5" id="KW-0998">Cell outer membrane</keyword>
<evidence type="ECO:0000256" key="5">
    <source>
        <dbReference type="ARBA" id="ARBA00023237"/>
    </source>
</evidence>
<dbReference type="EMBL" id="CP067018">
    <property type="protein sequence ID" value="QQN61064.1"/>
    <property type="molecule type" value="Genomic_DNA"/>
</dbReference>
<dbReference type="Proteomes" id="UP000595426">
    <property type="component" value="Chromosome"/>
</dbReference>
<organism evidence="8 9">
    <name type="scientific">Elizabethkingia bruuniana</name>
    <dbReference type="NCBI Taxonomy" id="1756149"/>
    <lineage>
        <taxon>Bacteria</taxon>
        <taxon>Pseudomonadati</taxon>
        <taxon>Bacteroidota</taxon>
        <taxon>Flavobacteriia</taxon>
        <taxon>Flavobacteriales</taxon>
        <taxon>Weeksellaceae</taxon>
        <taxon>Elizabethkingia</taxon>
    </lineage>
</organism>
<proteinExistence type="inferred from homology"/>
<feature type="domain" description="RagB/SusD" evidence="6">
    <location>
        <begin position="303"/>
        <end position="446"/>
    </location>
</feature>
<dbReference type="InterPro" id="IPR011990">
    <property type="entry name" value="TPR-like_helical_dom_sf"/>
</dbReference>
<protein>
    <submittedName>
        <fullName evidence="8">RagB/SusD family nutrient uptake outer membrane protein</fullName>
    </submittedName>
</protein>
<comment type="subcellular location">
    <subcellularLocation>
        <location evidence="1">Cell outer membrane</location>
    </subcellularLocation>
</comment>
<evidence type="ECO:0000256" key="3">
    <source>
        <dbReference type="ARBA" id="ARBA00022729"/>
    </source>
</evidence>